<comment type="caution">
    <text evidence="2">The sequence shown here is derived from an EMBL/GenBank/DDBJ whole genome shotgun (WGS) entry which is preliminary data.</text>
</comment>
<evidence type="ECO:0000256" key="1">
    <source>
        <dbReference type="SAM" id="MobiDB-lite"/>
    </source>
</evidence>
<evidence type="ECO:0000313" key="3">
    <source>
        <dbReference type="Proteomes" id="UP001596004"/>
    </source>
</evidence>
<sequence>MATSFSQEESGHVERDSAEEATGAPLTPVEEESSARPPGVPRGMPFGSRAAEGETEVSDGERERLKELNPDDFE</sequence>
<dbReference type="Proteomes" id="UP001596004">
    <property type="component" value="Unassembled WGS sequence"/>
</dbReference>
<proteinExistence type="predicted"/>
<accession>A0ABV9CDV3</accession>
<keyword evidence="3" id="KW-1185">Reference proteome</keyword>
<organism evidence="2 3">
    <name type="scientific">Sphaerisporangium dianthi</name>
    <dbReference type="NCBI Taxonomy" id="1436120"/>
    <lineage>
        <taxon>Bacteria</taxon>
        <taxon>Bacillati</taxon>
        <taxon>Actinomycetota</taxon>
        <taxon>Actinomycetes</taxon>
        <taxon>Streptosporangiales</taxon>
        <taxon>Streptosporangiaceae</taxon>
        <taxon>Sphaerisporangium</taxon>
    </lineage>
</organism>
<reference evidence="3" key="1">
    <citation type="journal article" date="2019" name="Int. J. Syst. Evol. Microbiol.">
        <title>The Global Catalogue of Microorganisms (GCM) 10K type strain sequencing project: providing services to taxonomists for standard genome sequencing and annotation.</title>
        <authorList>
            <consortium name="The Broad Institute Genomics Platform"/>
            <consortium name="The Broad Institute Genome Sequencing Center for Infectious Disease"/>
            <person name="Wu L."/>
            <person name="Ma J."/>
        </authorList>
    </citation>
    <scope>NUCLEOTIDE SEQUENCE [LARGE SCALE GENOMIC DNA]</scope>
    <source>
        <strain evidence="3">CGMCC 4.7132</strain>
    </source>
</reference>
<evidence type="ECO:0000313" key="2">
    <source>
        <dbReference type="EMBL" id="MFC4531194.1"/>
    </source>
</evidence>
<dbReference type="EMBL" id="JBHSFP010000005">
    <property type="protein sequence ID" value="MFC4531194.1"/>
    <property type="molecule type" value="Genomic_DNA"/>
</dbReference>
<feature type="compositionally biased region" description="Basic and acidic residues" evidence="1">
    <location>
        <begin position="59"/>
        <end position="74"/>
    </location>
</feature>
<feature type="region of interest" description="Disordered" evidence="1">
    <location>
        <begin position="1"/>
        <end position="74"/>
    </location>
</feature>
<name>A0ABV9CDV3_9ACTN</name>
<feature type="compositionally biased region" description="Basic and acidic residues" evidence="1">
    <location>
        <begin position="9"/>
        <end position="18"/>
    </location>
</feature>
<dbReference type="RefSeq" id="WP_380839604.1">
    <property type="nucleotide sequence ID" value="NZ_JBHSFP010000005.1"/>
</dbReference>
<protein>
    <submittedName>
        <fullName evidence="2">Uncharacterized protein</fullName>
    </submittedName>
</protein>
<gene>
    <name evidence="2" type="ORF">ACFO60_10510</name>
</gene>